<comment type="caution">
    <text evidence="1">The sequence shown here is derived from an EMBL/GenBank/DDBJ whole genome shotgun (WGS) entry which is preliminary data.</text>
</comment>
<evidence type="ECO:0008006" key="3">
    <source>
        <dbReference type="Google" id="ProtNLM"/>
    </source>
</evidence>
<evidence type="ECO:0000313" key="1">
    <source>
        <dbReference type="EMBL" id="CPT66637.1"/>
    </source>
</evidence>
<protein>
    <recommendedName>
        <fullName evidence="3">HNH endonuclease</fullName>
    </recommendedName>
</protein>
<reference evidence="1 2" key="1">
    <citation type="submission" date="2015-03" db="EMBL/GenBank/DDBJ databases">
        <authorList>
            <consortium name="Pathogen Informatics"/>
            <person name="Murphy D."/>
        </authorList>
    </citation>
    <scope>NUCLEOTIDE SEQUENCE [LARGE SCALE GENOMIC DNA]</scope>
    <source>
        <strain evidence="1 2">PAP036</strain>
    </source>
</reference>
<name>A0AB33TEK7_9MYCO</name>
<accession>A0AB33TEK7</accession>
<dbReference type="InterPro" id="IPR003615">
    <property type="entry name" value="HNH_nuc"/>
</dbReference>
<dbReference type="RefSeq" id="WP_052536760.1">
    <property type="nucleotide sequence ID" value="NZ_CSUW01000016.1"/>
</dbReference>
<gene>
    <name evidence="1" type="ORF">ERS075527_05056</name>
</gene>
<dbReference type="CDD" id="cd00085">
    <property type="entry name" value="HNHc"/>
    <property type="match status" value="1"/>
</dbReference>
<dbReference type="EMBL" id="CSUW01000016">
    <property type="protein sequence ID" value="CPT66637.1"/>
    <property type="molecule type" value="Genomic_DNA"/>
</dbReference>
<proteinExistence type="predicted"/>
<sequence>MTTDDIWAEPYITEWNEDLTREHVQGRSMGWCEWCGKQHGTDMHHRRNRSQGGGWHPANIVHLCRDCHHWVTTNPADAEAVGLTLTHGQDLYDTPIALPLHDIYLHDNYLPKGRNA</sequence>
<dbReference type="Gene3D" id="1.10.30.50">
    <property type="match status" value="1"/>
</dbReference>
<organism evidence="1 2">
    <name type="scientific">Mycobacteroides abscessus</name>
    <dbReference type="NCBI Taxonomy" id="36809"/>
    <lineage>
        <taxon>Bacteria</taxon>
        <taxon>Bacillati</taxon>
        <taxon>Actinomycetota</taxon>
        <taxon>Actinomycetes</taxon>
        <taxon>Mycobacteriales</taxon>
        <taxon>Mycobacteriaceae</taxon>
        <taxon>Mycobacteroides</taxon>
    </lineage>
</organism>
<evidence type="ECO:0000313" key="2">
    <source>
        <dbReference type="Proteomes" id="UP000038487"/>
    </source>
</evidence>
<dbReference type="Proteomes" id="UP000038487">
    <property type="component" value="Unassembled WGS sequence"/>
</dbReference>
<dbReference type="AlphaFoldDB" id="A0AB33TEK7"/>